<dbReference type="InterPro" id="IPR016084">
    <property type="entry name" value="Haem_Oase-like_multi-hlx"/>
</dbReference>
<keyword evidence="2" id="KW-1185">Reference proteome</keyword>
<dbReference type="AlphaFoldDB" id="A0A021W0V1"/>
<name>A0A021W0V1_9CELL</name>
<dbReference type="RefSeq" id="WP_052022259.1">
    <property type="nucleotide sequence ID" value="NZ_AXCW01000010.1"/>
</dbReference>
<dbReference type="Pfam" id="PF01126">
    <property type="entry name" value="Heme_oxygenase"/>
    <property type="match status" value="1"/>
</dbReference>
<reference evidence="1 2" key="1">
    <citation type="submission" date="2014-01" db="EMBL/GenBank/DDBJ databases">
        <title>Actinotalea ferrariae CF5-4.</title>
        <authorList>
            <person name="Chen F."/>
            <person name="Li Y."/>
            <person name="Wang G."/>
        </authorList>
    </citation>
    <scope>NUCLEOTIDE SEQUENCE [LARGE SCALE GENOMIC DNA]</scope>
    <source>
        <strain evidence="1 2">CF5-4</strain>
    </source>
</reference>
<proteinExistence type="predicted"/>
<accession>A0A021W0V1</accession>
<dbReference type="SUPFAM" id="SSF48613">
    <property type="entry name" value="Heme oxygenase-like"/>
    <property type="match status" value="1"/>
</dbReference>
<dbReference type="CDD" id="cd19166">
    <property type="entry name" value="HemeO-bac"/>
    <property type="match status" value="1"/>
</dbReference>
<dbReference type="GO" id="GO:0004392">
    <property type="term" value="F:heme oxygenase (decyclizing) activity"/>
    <property type="evidence" value="ECO:0007669"/>
    <property type="project" value="InterPro"/>
</dbReference>
<dbReference type="InterPro" id="IPR016053">
    <property type="entry name" value="Haem_Oase-like"/>
</dbReference>
<comment type="caution">
    <text evidence="1">The sequence shown here is derived from an EMBL/GenBank/DDBJ whole genome shotgun (WGS) entry which is preliminary data.</text>
</comment>
<gene>
    <name evidence="1" type="ORF">N866_00695</name>
</gene>
<dbReference type="OrthoDB" id="9149607at2"/>
<evidence type="ECO:0000313" key="1">
    <source>
        <dbReference type="EMBL" id="EYR64947.1"/>
    </source>
</evidence>
<protein>
    <submittedName>
        <fullName evidence="1">Heme oxygenase</fullName>
    </submittedName>
</protein>
<dbReference type="EMBL" id="AXCW01000010">
    <property type="protein sequence ID" value="EYR64947.1"/>
    <property type="molecule type" value="Genomic_DNA"/>
</dbReference>
<dbReference type="GO" id="GO:0006788">
    <property type="term" value="P:heme oxidation"/>
    <property type="evidence" value="ECO:0007669"/>
    <property type="project" value="InterPro"/>
</dbReference>
<sequence>MATAATAPVGHVRRSRTLATSVSETVRERTRKAHVRAEQALALEERLASRDAYARLLVRLRGYYVPLEEALVAWESRSATEGLDVAARMRAGLLDVDLAVLGRPHDGSGTAQVTPPVLGDLPQALGWLYVLEGSALGGRVIARRALRRLGADLPVAFFTGADGPDLGGRWRSLRTALDGLGPDAADDVVAAAEAGFALFAGWLRSEVPPR</sequence>
<dbReference type="Gene3D" id="1.20.910.10">
    <property type="entry name" value="Heme oxygenase-like"/>
    <property type="match status" value="1"/>
</dbReference>
<evidence type="ECO:0000313" key="2">
    <source>
        <dbReference type="Proteomes" id="UP000019753"/>
    </source>
</evidence>
<dbReference type="Proteomes" id="UP000019753">
    <property type="component" value="Unassembled WGS sequence"/>
</dbReference>
<organism evidence="1 2">
    <name type="scientific">Actinotalea ferrariae CF5-4</name>
    <dbReference type="NCBI Taxonomy" id="948458"/>
    <lineage>
        <taxon>Bacteria</taxon>
        <taxon>Bacillati</taxon>
        <taxon>Actinomycetota</taxon>
        <taxon>Actinomycetes</taxon>
        <taxon>Micrococcales</taxon>
        <taxon>Cellulomonadaceae</taxon>
        <taxon>Actinotalea</taxon>
    </lineage>
</organism>